<organism evidence="2 3">
    <name type="scientific">Spirosoma pollinicola</name>
    <dbReference type="NCBI Taxonomy" id="2057025"/>
    <lineage>
        <taxon>Bacteria</taxon>
        <taxon>Pseudomonadati</taxon>
        <taxon>Bacteroidota</taxon>
        <taxon>Cytophagia</taxon>
        <taxon>Cytophagales</taxon>
        <taxon>Cytophagaceae</taxon>
        <taxon>Spirosoma</taxon>
    </lineage>
</organism>
<dbReference type="KEGG" id="spir:CWM47_32275"/>
<dbReference type="Pfam" id="PF21906">
    <property type="entry name" value="WHD_NrtR"/>
    <property type="match status" value="1"/>
</dbReference>
<evidence type="ECO:0000259" key="1">
    <source>
        <dbReference type="Pfam" id="PF21906"/>
    </source>
</evidence>
<dbReference type="OrthoDB" id="9786141at2"/>
<dbReference type="AlphaFoldDB" id="A0A2K8Z8A9"/>
<dbReference type="InterPro" id="IPR036390">
    <property type="entry name" value="WH_DNA-bd_sf"/>
</dbReference>
<reference evidence="2 3" key="1">
    <citation type="submission" date="2017-11" db="EMBL/GenBank/DDBJ databases">
        <title>Taxonomic description and genome sequences of Spirosoma HA7 sp. nov., isolated from pollen microhabitat of Corylus avellana.</title>
        <authorList>
            <person name="Ambika Manirajan B."/>
            <person name="Suarez C."/>
            <person name="Ratering S."/>
            <person name="Geissler-Plaum R."/>
            <person name="Cardinale M."/>
            <person name="Sylvia S."/>
        </authorList>
    </citation>
    <scope>NUCLEOTIDE SEQUENCE [LARGE SCALE GENOMIC DNA]</scope>
    <source>
        <strain evidence="2 3">HA7</strain>
    </source>
</reference>
<name>A0A2K8Z8A9_9BACT</name>
<proteinExistence type="predicted"/>
<sequence length="129" mass="15636">MKKRWWTIDQIPPLLFDHNDMIRLALRTLRLQLSYQPVGYNLLPEKFTMNELRGLYETILGRSLDRGNFYKQMMNYELLEQLEKRPTIPSSKAPYLYRFHKERYEQLLQHEDLAIGWPSKRPRPDIPTD</sequence>
<keyword evidence="3" id="KW-1185">Reference proteome</keyword>
<protein>
    <recommendedName>
        <fullName evidence="1">NrtR DNA-binding winged helix domain-containing protein</fullName>
    </recommendedName>
</protein>
<dbReference type="Proteomes" id="UP000232883">
    <property type="component" value="Chromosome"/>
</dbReference>
<feature type="domain" description="NrtR DNA-binding winged helix" evidence="1">
    <location>
        <begin position="39"/>
        <end position="99"/>
    </location>
</feature>
<dbReference type="InterPro" id="IPR036388">
    <property type="entry name" value="WH-like_DNA-bd_sf"/>
</dbReference>
<gene>
    <name evidence="2" type="ORF">CWM47_32275</name>
</gene>
<dbReference type="RefSeq" id="WP_100992662.1">
    <property type="nucleotide sequence ID" value="NZ_CP025096.1"/>
</dbReference>
<dbReference type="Gene3D" id="1.10.10.10">
    <property type="entry name" value="Winged helix-like DNA-binding domain superfamily/Winged helix DNA-binding domain"/>
    <property type="match status" value="1"/>
</dbReference>
<evidence type="ECO:0000313" key="3">
    <source>
        <dbReference type="Proteomes" id="UP000232883"/>
    </source>
</evidence>
<accession>A0A2K8Z8A9</accession>
<dbReference type="EMBL" id="CP025096">
    <property type="protein sequence ID" value="AUD06112.1"/>
    <property type="molecule type" value="Genomic_DNA"/>
</dbReference>
<evidence type="ECO:0000313" key="2">
    <source>
        <dbReference type="EMBL" id="AUD06112.1"/>
    </source>
</evidence>
<dbReference type="SUPFAM" id="SSF46785">
    <property type="entry name" value="Winged helix' DNA-binding domain"/>
    <property type="match status" value="1"/>
</dbReference>
<dbReference type="InterPro" id="IPR054105">
    <property type="entry name" value="WHD_NrtR"/>
</dbReference>